<feature type="domain" description="Endonuclease/exonuclease/phosphatase" evidence="3">
    <location>
        <begin position="76"/>
        <end position="365"/>
    </location>
</feature>
<keyword evidence="5" id="KW-1185">Reference proteome</keyword>
<dbReference type="AlphaFoldDB" id="E8R4E5"/>
<feature type="transmembrane region" description="Helical" evidence="2">
    <location>
        <begin position="38"/>
        <end position="55"/>
    </location>
</feature>
<dbReference type="RefSeq" id="WP_013566028.1">
    <property type="nucleotide sequence ID" value="NC_014962.1"/>
</dbReference>
<reference evidence="4 5" key="2">
    <citation type="journal article" date="2011" name="Stand. Genomic Sci.">
        <title>Complete genome sequence of Isosphaera pallida type strain (IS1B).</title>
        <authorList>
            <consortium name="US DOE Joint Genome Institute (JGI-PGF)"/>
            <person name="Goker M."/>
            <person name="Cleland D."/>
            <person name="Saunders E."/>
            <person name="Lapidus A."/>
            <person name="Nolan M."/>
            <person name="Lucas S."/>
            <person name="Hammon N."/>
            <person name="Deshpande S."/>
            <person name="Cheng J.F."/>
            <person name="Tapia R."/>
            <person name="Han C."/>
            <person name="Goodwin L."/>
            <person name="Pitluck S."/>
            <person name="Liolios K."/>
            <person name="Pagani I."/>
            <person name="Ivanova N."/>
            <person name="Mavromatis K."/>
            <person name="Pati A."/>
            <person name="Chen A."/>
            <person name="Palaniappan K."/>
            <person name="Land M."/>
            <person name="Hauser L."/>
            <person name="Chang Y.J."/>
            <person name="Jeffries C.D."/>
            <person name="Detter J.C."/>
            <person name="Beck B."/>
            <person name="Woyke T."/>
            <person name="Bristow J."/>
            <person name="Eisen J.A."/>
            <person name="Markowitz V."/>
            <person name="Hugenholtz P."/>
            <person name="Kyrpides N.C."/>
            <person name="Klenk H.P."/>
        </authorList>
    </citation>
    <scope>NUCLEOTIDE SEQUENCE [LARGE SCALE GENOMIC DNA]</scope>
    <source>
        <strain evidence="5">ATCC 43644 / DSM 9630 / IS1B</strain>
    </source>
</reference>
<gene>
    <name evidence="4" type="ordered locus">Isop_3176</name>
</gene>
<keyword evidence="2" id="KW-0472">Membrane</keyword>
<dbReference type="Gene3D" id="3.60.10.10">
    <property type="entry name" value="Endonuclease/exonuclease/phosphatase"/>
    <property type="match status" value="1"/>
</dbReference>
<name>E8R4E5_ISOPI</name>
<dbReference type="SUPFAM" id="SSF56219">
    <property type="entry name" value="DNase I-like"/>
    <property type="match status" value="1"/>
</dbReference>
<evidence type="ECO:0000259" key="3">
    <source>
        <dbReference type="Pfam" id="PF19580"/>
    </source>
</evidence>
<organism evidence="4 5">
    <name type="scientific">Isosphaera pallida (strain ATCC 43644 / DSM 9630 / IS1B)</name>
    <dbReference type="NCBI Taxonomy" id="575540"/>
    <lineage>
        <taxon>Bacteria</taxon>
        <taxon>Pseudomonadati</taxon>
        <taxon>Planctomycetota</taxon>
        <taxon>Planctomycetia</taxon>
        <taxon>Isosphaerales</taxon>
        <taxon>Isosphaeraceae</taxon>
        <taxon>Isosphaera</taxon>
    </lineage>
</organism>
<proteinExistence type="predicted"/>
<reference key="1">
    <citation type="submission" date="2010-11" db="EMBL/GenBank/DDBJ databases">
        <title>The complete sequence of chromosome of Isophaera pallida ATCC 43644.</title>
        <authorList>
            <consortium name="US DOE Joint Genome Institute (JGI-PGF)"/>
            <person name="Lucas S."/>
            <person name="Copeland A."/>
            <person name="Lapidus A."/>
            <person name="Bruce D."/>
            <person name="Goodwin L."/>
            <person name="Pitluck S."/>
            <person name="Kyrpides N."/>
            <person name="Mavromatis K."/>
            <person name="Pagani I."/>
            <person name="Ivanova N."/>
            <person name="Saunders E."/>
            <person name="Brettin T."/>
            <person name="Detter J.C."/>
            <person name="Han C."/>
            <person name="Tapia R."/>
            <person name="Land M."/>
            <person name="Hauser L."/>
            <person name="Markowitz V."/>
            <person name="Cheng J.-F."/>
            <person name="Hugenholtz P."/>
            <person name="Woyke T."/>
            <person name="Wu D."/>
            <person name="Eisen J.A."/>
        </authorList>
    </citation>
    <scope>NUCLEOTIDE SEQUENCE</scope>
    <source>
        <strain>ATCC 43644</strain>
    </source>
</reference>
<keyword evidence="2" id="KW-0812">Transmembrane</keyword>
<protein>
    <submittedName>
        <fullName evidence="4">Endonuclease/exonuclease/phosphatase</fullName>
    </submittedName>
</protein>
<dbReference type="InterPro" id="IPR005135">
    <property type="entry name" value="Endo/exonuclease/phosphatase"/>
</dbReference>
<dbReference type="HOGENOM" id="CLU_737273_0_0_0"/>
<evidence type="ECO:0000313" key="4">
    <source>
        <dbReference type="EMBL" id="ADV63740.1"/>
    </source>
</evidence>
<evidence type="ECO:0000313" key="5">
    <source>
        <dbReference type="Proteomes" id="UP000008631"/>
    </source>
</evidence>
<dbReference type="InterPro" id="IPR036691">
    <property type="entry name" value="Endo/exonu/phosph_ase_sf"/>
</dbReference>
<dbReference type="Proteomes" id="UP000008631">
    <property type="component" value="Chromosome"/>
</dbReference>
<keyword evidence="4" id="KW-0378">Hydrolase</keyword>
<dbReference type="Pfam" id="PF19580">
    <property type="entry name" value="Exo_endo_phos_3"/>
    <property type="match status" value="1"/>
</dbReference>
<sequence length="375" mass="42085">MPRRAARSTSLDWLWPRSARIPIRVGGYRFVIGRHTSWPVLAMIALVLLIVLVTTPRQDGVGRSPVIQPGGEGYLVCFWNVENLCDDTNDFKNTDPIEDWFATNPRALAHKLDLLAETLLAMNGGRGPDLLALVEVENRRAVELLRDRLHRELPPELHYRHLVHHDLTTGRRVEPAILSRLPINPARTRTFGQRRILQAVVEVDGDELAVLVAHWTSRLTDQEGTKRLEYGLACLEAVEALRRLNPAADVLVMGDFNDHPQDRSLTEGLRAGPSPSAIDADGTLFRLWNLMTLIEPGTAGTYWYRGGWEILDHLVVSPGLVDQRGWQVLPKTLTLGDNSDRRPLRFGGPNHQEPRGPSDHLPVSVRVVRVRSPSN</sequence>
<dbReference type="KEGG" id="ipa:Isop_3176"/>
<dbReference type="EMBL" id="CP002353">
    <property type="protein sequence ID" value="ADV63740.1"/>
    <property type="molecule type" value="Genomic_DNA"/>
</dbReference>
<dbReference type="InParanoid" id="E8R4E5"/>
<dbReference type="GO" id="GO:0004519">
    <property type="term" value="F:endonuclease activity"/>
    <property type="evidence" value="ECO:0007669"/>
    <property type="project" value="UniProtKB-KW"/>
</dbReference>
<feature type="region of interest" description="Disordered" evidence="1">
    <location>
        <begin position="338"/>
        <end position="362"/>
    </location>
</feature>
<keyword evidence="2" id="KW-1133">Transmembrane helix</keyword>
<dbReference type="STRING" id="575540.Isop_3176"/>
<dbReference type="PANTHER" id="PTHR42834">
    <property type="entry name" value="ENDONUCLEASE/EXONUCLEASE/PHOSPHATASE FAMILY PROTEIN (AFU_ORTHOLOGUE AFUA_3G09210)"/>
    <property type="match status" value="1"/>
</dbReference>
<dbReference type="PANTHER" id="PTHR42834:SF1">
    <property type="entry name" value="ENDONUCLEASE_EXONUCLEASE_PHOSPHATASE FAMILY PROTEIN (AFU_ORTHOLOGUE AFUA_3G09210)"/>
    <property type="match status" value="1"/>
</dbReference>
<keyword evidence="4" id="KW-0255">Endonuclease</keyword>
<dbReference type="eggNOG" id="COG2374">
    <property type="taxonomic scope" value="Bacteria"/>
</dbReference>
<accession>E8R4E5</accession>
<evidence type="ECO:0000256" key="1">
    <source>
        <dbReference type="SAM" id="MobiDB-lite"/>
    </source>
</evidence>
<evidence type="ECO:0000256" key="2">
    <source>
        <dbReference type="SAM" id="Phobius"/>
    </source>
</evidence>
<dbReference type="OrthoDB" id="7297112at2"/>
<keyword evidence="4" id="KW-0540">Nuclease</keyword>